<dbReference type="Gene3D" id="3.30.2090.10">
    <property type="entry name" value="Multidrug efflux transporter AcrB TolC docking domain, DN and DC subdomains"/>
    <property type="match status" value="2"/>
</dbReference>
<keyword evidence="1" id="KW-0812">Transmembrane</keyword>
<dbReference type="FunFam" id="3.30.70.1430:FF:000001">
    <property type="entry name" value="Efflux pump membrane transporter"/>
    <property type="match status" value="1"/>
</dbReference>
<keyword evidence="1" id="KW-1133">Transmembrane helix</keyword>
<evidence type="ECO:0000313" key="3">
    <source>
        <dbReference type="Proteomes" id="UP000306753"/>
    </source>
</evidence>
<feature type="transmembrane region" description="Helical" evidence="1">
    <location>
        <begin position="339"/>
        <end position="356"/>
    </location>
</feature>
<gene>
    <name evidence="2" type="ORF">DN820_19015</name>
</gene>
<comment type="caution">
    <text evidence="2">The sequence shown here is derived from an EMBL/GenBank/DDBJ whole genome shotgun (WGS) entry which is preliminary data.</text>
</comment>
<dbReference type="SUPFAM" id="SSF82714">
    <property type="entry name" value="Multidrug efflux transporter AcrB TolC docking domain, DN and DC subdomains"/>
    <property type="match status" value="2"/>
</dbReference>
<dbReference type="PANTHER" id="PTHR32063:SF30">
    <property type="entry name" value="ACRB_ACRD_ACRF FAMILY PROTEIN"/>
    <property type="match status" value="1"/>
</dbReference>
<feature type="transmembrane region" description="Helical" evidence="1">
    <location>
        <begin position="7"/>
        <end position="32"/>
    </location>
</feature>
<dbReference type="SUPFAM" id="SSF82693">
    <property type="entry name" value="Multidrug efflux transporter AcrB pore domain, PN1, PN2, PC1 and PC2 subdomains"/>
    <property type="match status" value="3"/>
</dbReference>
<feature type="transmembrane region" description="Helical" evidence="1">
    <location>
        <begin position="363"/>
        <end position="384"/>
    </location>
</feature>
<dbReference type="SUPFAM" id="SSF82866">
    <property type="entry name" value="Multidrug efflux transporter AcrB transmembrane domain"/>
    <property type="match status" value="2"/>
</dbReference>
<dbReference type="Pfam" id="PF00873">
    <property type="entry name" value="ACR_tran"/>
    <property type="match status" value="1"/>
</dbReference>
<protein>
    <submittedName>
        <fullName evidence="2">Acriflavine resistance protein B</fullName>
    </submittedName>
</protein>
<proteinExistence type="predicted"/>
<dbReference type="PRINTS" id="PR00702">
    <property type="entry name" value="ACRIFLAVINRP"/>
</dbReference>
<reference evidence="2 3" key="1">
    <citation type="journal article" date="2017" name="Eur. J. Clin. Microbiol. Infect. Dis.">
        <title>Uncommonly isolated clinical Pseudomonas: identification and phylogenetic assignation.</title>
        <authorList>
            <person name="Mulet M."/>
            <person name="Gomila M."/>
            <person name="Ramirez A."/>
            <person name="Cardew S."/>
            <person name="Moore E.R."/>
            <person name="Lalucat J."/>
            <person name="Garcia-Valdes E."/>
        </authorList>
    </citation>
    <scope>NUCLEOTIDE SEQUENCE [LARGE SCALE GENOMIC DNA]</scope>
    <source>
        <strain evidence="2 3">SD129</strain>
    </source>
</reference>
<keyword evidence="3" id="KW-1185">Reference proteome</keyword>
<evidence type="ECO:0000313" key="2">
    <source>
        <dbReference type="EMBL" id="TLX61884.1"/>
    </source>
</evidence>
<feature type="transmembrane region" description="Helical" evidence="1">
    <location>
        <begin position="951"/>
        <end position="972"/>
    </location>
</feature>
<dbReference type="EMBL" id="QLAG01000031">
    <property type="protein sequence ID" value="TLX61884.1"/>
    <property type="molecule type" value="Genomic_DNA"/>
</dbReference>
<feature type="transmembrane region" description="Helical" evidence="1">
    <location>
        <begin position="984"/>
        <end position="1007"/>
    </location>
</feature>
<dbReference type="PANTHER" id="PTHR32063">
    <property type="match status" value="1"/>
</dbReference>
<feature type="transmembrane region" description="Helical" evidence="1">
    <location>
        <begin position="879"/>
        <end position="899"/>
    </location>
</feature>
<feature type="transmembrane region" description="Helical" evidence="1">
    <location>
        <begin position="855"/>
        <end position="872"/>
    </location>
</feature>
<dbReference type="RefSeq" id="WP_138412609.1">
    <property type="nucleotide sequence ID" value="NZ_QLAG01000031.1"/>
</dbReference>
<dbReference type="GO" id="GO:0005886">
    <property type="term" value="C:plasma membrane"/>
    <property type="evidence" value="ECO:0007669"/>
    <property type="project" value="TreeGrafter"/>
</dbReference>
<dbReference type="Gene3D" id="3.30.70.1440">
    <property type="entry name" value="Multidrug efflux transporter AcrB pore domain"/>
    <property type="match status" value="1"/>
</dbReference>
<dbReference type="GO" id="GO:0042910">
    <property type="term" value="F:xenobiotic transmembrane transporter activity"/>
    <property type="evidence" value="ECO:0007669"/>
    <property type="project" value="TreeGrafter"/>
</dbReference>
<dbReference type="AlphaFoldDB" id="A0A5R9Q9T7"/>
<dbReference type="Gene3D" id="1.20.1640.10">
    <property type="entry name" value="Multidrug efflux transporter AcrB transmembrane domain"/>
    <property type="match status" value="2"/>
</dbReference>
<dbReference type="Proteomes" id="UP000306753">
    <property type="component" value="Unassembled WGS sequence"/>
</dbReference>
<feature type="transmembrane region" description="Helical" evidence="1">
    <location>
        <begin position="526"/>
        <end position="545"/>
    </location>
</feature>
<feature type="transmembrane region" description="Helical" evidence="1">
    <location>
        <begin position="434"/>
        <end position="455"/>
    </location>
</feature>
<feature type="transmembrane region" description="Helical" evidence="1">
    <location>
        <begin position="905"/>
        <end position="930"/>
    </location>
</feature>
<accession>A0A5R9Q9T7</accession>
<name>A0A5R9Q9T7_9GAMM</name>
<keyword evidence="1" id="KW-0472">Membrane</keyword>
<dbReference type="InterPro" id="IPR001036">
    <property type="entry name" value="Acrflvin-R"/>
</dbReference>
<dbReference type="InterPro" id="IPR027463">
    <property type="entry name" value="AcrB_DN_DC_subdom"/>
</dbReference>
<sequence length="1029" mass="110034">MQARGFYALCIGHPIGIVLLAVALLLCGVIAFTRLPLAPLPEVDAPTIEVTAQMPGASADTMASSVATPLEVQFSAIPGIEDMTSTSSLGRVELILQFNLDKDIDAAAQEVQAAINAASSRLPADLPELPVWRKINPADTPIIILAVSSQTLSPYEVSDLAESAIARQLSQIQGVGMIRLNGLQRPAIRIQARPERLAAAGITLADIRSAVQGASGNRPTGALVGEYRLSTLNSNGQLFEASDYADLIVAYRGGAPVRLGDVANVSLGSENAYTQATPNGVPGVAVVIRRQPGANIVATAEAVIAALPELTAELPADLKVEVLNDRTRTIRASLHEAELTLLIAVALVIGIMALFLRQWSATLVVFAVLATSVVGACAAMYLFGLSLNNLTLVAIIIAVGFIVDDAIVVVENIHRHLERGVGRVQAALEGIQEIGFTVVSISLSLVAVFIPLFFMSGYIGRLFRECALAATSAILISVVICLTLAPALAALFMQPLPPGHGRGGLMDRVIGRYDRALVWALDHQRITLSVFGLCVLLSVGGFVLMPKGFFPLQDTGFMNGTVQASADISYEAMQAKSRRVVEILRNDPDVIAFNADIGNDGTYSLGGLAVVLSDPDDREATVEQIIDRLRPQFAAIPDLRVTLRAAQDINLGSRASRAQYQYVLRSRSLDELAVWTPRLTERLQEHPLFRDVNTDLQFDAAVTPVRIDREAAARYGFSASDVDNALYDAFGQRRINEIQTEANQYRVVLELSRAQRQQVQSLDLFQLRSPITGELVPLGTFATVQPQHAAPVSINHSGLLPSANISFNLAAGVALGDAVAVLRQIEQDLGMPATVGGRFSGAAQAFQQTLASQPLLILAALVAVYIILGVLYESFIHPLTILSTIPSAGLGALLLLWLWGLDFSIMALIGLILLIGIVKKNGILLIDFALQAQRQGMTPRDAIHQACLTRFRPILMTTLAAMFGAFPLMLAFGTGAELREPLGVAVVGGLMLSQVLTLLTTPVIYLMMDRHFLAGRREAQARAAAGEHA</sequence>
<feature type="transmembrane region" description="Helical" evidence="1">
    <location>
        <begin position="467"/>
        <end position="492"/>
    </location>
</feature>
<dbReference type="Gene3D" id="3.30.70.1430">
    <property type="entry name" value="Multidrug efflux transporter AcrB pore domain"/>
    <property type="match status" value="2"/>
</dbReference>
<organism evidence="2 3">
    <name type="scientific">Stutzerimonas nosocomialis</name>
    <dbReference type="NCBI Taxonomy" id="1056496"/>
    <lineage>
        <taxon>Bacteria</taxon>
        <taxon>Pseudomonadati</taxon>
        <taxon>Pseudomonadota</taxon>
        <taxon>Gammaproteobacteria</taxon>
        <taxon>Pseudomonadales</taxon>
        <taxon>Pseudomonadaceae</taxon>
        <taxon>Stutzerimonas</taxon>
    </lineage>
</organism>
<dbReference type="Gene3D" id="3.30.70.1320">
    <property type="entry name" value="Multidrug efflux transporter AcrB pore domain like"/>
    <property type="match status" value="1"/>
</dbReference>
<evidence type="ECO:0000256" key="1">
    <source>
        <dbReference type="SAM" id="Phobius"/>
    </source>
</evidence>
<feature type="transmembrane region" description="Helical" evidence="1">
    <location>
        <begin position="390"/>
        <end position="413"/>
    </location>
</feature>